<dbReference type="InterPro" id="IPR043502">
    <property type="entry name" value="DNA/RNA_pol_sf"/>
</dbReference>
<evidence type="ECO:0000313" key="2">
    <source>
        <dbReference type="Proteomes" id="UP001165121"/>
    </source>
</evidence>
<protein>
    <submittedName>
        <fullName evidence="1">Unnamed protein product</fullName>
    </submittedName>
</protein>
<dbReference type="Proteomes" id="UP001165121">
    <property type="component" value="Unassembled WGS sequence"/>
</dbReference>
<dbReference type="EMBL" id="BSXT01006028">
    <property type="protein sequence ID" value="GMF61766.1"/>
    <property type="molecule type" value="Genomic_DNA"/>
</dbReference>
<reference evidence="1" key="1">
    <citation type="submission" date="2023-04" db="EMBL/GenBank/DDBJ databases">
        <title>Phytophthora fragariaefolia NBRC 109709.</title>
        <authorList>
            <person name="Ichikawa N."/>
            <person name="Sato H."/>
            <person name="Tonouchi N."/>
        </authorList>
    </citation>
    <scope>NUCLEOTIDE SEQUENCE</scope>
    <source>
        <strain evidence="1">NBRC 109709</strain>
    </source>
</reference>
<evidence type="ECO:0000313" key="1">
    <source>
        <dbReference type="EMBL" id="GMF61766.1"/>
    </source>
</evidence>
<name>A0A9W7DAR0_9STRA</name>
<keyword evidence="2" id="KW-1185">Reference proteome</keyword>
<dbReference type="OrthoDB" id="90214at2759"/>
<proteinExistence type="predicted"/>
<accession>A0A9W7DAR0</accession>
<sequence length="1191" mass="136947">MCDLVLWHGMAPWRAVRTRPKYRFYNGNHMESHLYEGIEATDFYKKLENVLSTQASAFEVNVALGYELVSKTDRDDTLYFYPNLANTYVFNKPVAINSKSDIRKKIISEIRSMELADTLNYPSSGYQLKAITAFKIFIYHRDHALGDSKAVIPKIIRENEHVINFPKTNNKCVFHCIAWHTFQSAKKDPRRIQAQMKEAFKRYCSFKGIKYTLSLFRSFKPIDLLQLNEVEDCFQLGINVYSMDVASGNVECIRRSDKGMKLWIFYHTRITLSPSRASICFSLTHNVIRSLLTKYSIKDANQYIDHFIVYDFEAILKPTATHHGENTVFTNEHIPVSVSVADSLTEEVHCFVNDDPKMLLTDIFKYIGDVSVKIQQYNVKNYKSLLQKIINVHGLIGMEIPGVNLGRTYKMSDVVSWMEEGKYASFFDFHRSLGFGKQRSDYGKLKQQLDQVPVFGFNSGRYDINLIKKVLFTVIGTDDIKSVIKNPIYVCIATSDMKMLDITNYVPAGTSYDKYLTTYLGGGKCDDKIRCACGLGKGLFPYEYITAFNMKSIKDLLIWYNNLDVVPFIKAIKAQREIFMRFELDMFADGVSLPGLSEKVVYQTCFNNLQYPDKKPANAFQFPAKRMAGYKSQDAKTKRKIGMTLEHLITLLQKQKYLCGLCYCQRTADTASADRIKNNLGHIDGNILVSCVKCNTARKDMSLKGFRYKKLLEFNSDRLVYSIDKEDKDIYTKPTLLEGHLLSSVATPSIPCGRLTTVEAYDGIIDDIKADKVFGFLECDIRTPEHRKQYFGEMTPIFKNVPIECTNESGIGKHMFDHNEARKQSRAKPARKLIGSCFGEKILTYTPLLKWYISHGMDITKTYCFIKASSHKAFAPFMEAVSNARREGDVDKAKAMIAEMMKLVGNSAFGRSGMDMSKHKEVKYESSDKAIMNKIEHFTFHGLEELNDACGTTMKKRRLNNKNPIHLSIAIYQFVKLRMLQFNYDCIDFYFNRSDFQYQEMDTDSAYMAFSCKNPFQACIKPELCTHFKEHKYDWFPRDYNTEVAKFDRRTPGLFKDEWSADAMFSLSSKNYICYLPDESYKVKVSAKGIQQGGGRNNGVLNPDGFETVERDRITIQGTNKGFRLSKETKSIITYTQNKTALNYYYDKRRIMDALLKKLYYDPKSGFIGAQALYQKAKELNPKITFKIVKD</sequence>
<dbReference type="PANTHER" id="PTHR33206">
    <property type="entry name" value="PROTEIN CBG10425"/>
    <property type="match status" value="1"/>
</dbReference>
<dbReference type="PANTHER" id="PTHR33206:SF1">
    <property type="entry name" value="DNA-DIRECTED DNA POLYMERASE"/>
    <property type="match status" value="1"/>
</dbReference>
<dbReference type="SUPFAM" id="SSF56672">
    <property type="entry name" value="DNA/RNA polymerases"/>
    <property type="match status" value="1"/>
</dbReference>
<dbReference type="AlphaFoldDB" id="A0A9W7DAR0"/>
<comment type="caution">
    <text evidence="1">The sequence shown here is derived from an EMBL/GenBank/DDBJ whole genome shotgun (WGS) entry which is preliminary data.</text>
</comment>
<organism evidence="1 2">
    <name type="scientific">Phytophthora fragariaefolia</name>
    <dbReference type="NCBI Taxonomy" id="1490495"/>
    <lineage>
        <taxon>Eukaryota</taxon>
        <taxon>Sar</taxon>
        <taxon>Stramenopiles</taxon>
        <taxon>Oomycota</taxon>
        <taxon>Peronosporomycetes</taxon>
        <taxon>Peronosporales</taxon>
        <taxon>Peronosporaceae</taxon>
        <taxon>Phytophthora</taxon>
    </lineage>
</organism>
<dbReference type="Gene3D" id="3.30.40.220">
    <property type="match status" value="1"/>
</dbReference>
<gene>
    <name evidence="1" type="ORF">Pfra01_002688600</name>
</gene>